<evidence type="ECO:0000256" key="2">
    <source>
        <dbReference type="ARBA" id="ARBA00004881"/>
    </source>
</evidence>
<accession>A0A939BEH8</accession>
<dbReference type="Gene3D" id="3.20.20.80">
    <property type="entry name" value="Glycosidases"/>
    <property type="match status" value="1"/>
</dbReference>
<dbReference type="GO" id="GO:0046556">
    <property type="term" value="F:alpha-L-arabinofuranosidase activity"/>
    <property type="evidence" value="ECO:0007669"/>
    <property type="project" value="UniProtKB-EC"/>
</dbReference>
<keyword evidence="6" id="KW-0378">Hydrolase</keyword>
<evidence type="ECO:0000313" key="10">
    <source>
        <dbReference type="EMBL" id="MBM6920623.1"/>
    </source>
</evidence>
<sequence>MKIDLKANNTNGKVTEMIYGQFIEHILNCIEGGVYDPDSPLADAEGIRTDVLEKAKELNPPILRFPGGTVMCQYHWEDGIGPKSERIKRKNLIWGGELDLSFGTAEFVSFCRRIGAEPMICVNMVSGTPEEAANWVEYCNGTGQSYYAQLRRSHGYEEPFNVKYWCIGNESYAEPDLGVHHDVSLYVRDALEFIKFMKLTDRSIKTILVGCDKPEWNKAVLDALHPFCDYLSLHHYSAENGKGLYGPFEGEKALIQMIEEAADLIDTYPDTIENFNPWYRFPARSGKVKIALDEWNIWNFAPDETYGLLAEYNWRDAVWVASAMNDIVRHPAVAIANMAQLVNVIAPIVTTKDGSYYQTIAYPFLLYRKHMIGDRMEVEVPSVCLDTKEAGQIEALSCSAVRKADGTLCIAVVNRDFSQPYTIGIGTGKGTMTTLTASSPYDQCDAAHCCVQEETAAVSLDEITLAPGSVNLILCAE</sequence>
<dbReference type="Pfam" id="PF06964">
    <property type="entry name" value="Alpha-L-AF_C"/>
    <property type="match status" value="1"/>
</dbReference>
<dbReference type="SMART" id="SM00813">
    <property type="entry name" value="Alpha-L-AF_C"/>
    <property type="match status" value="1"/>
</dbReference>
<protein>
    <recommendedName>
        <fullName evidence="5">non-reducing end alpha-L-arabinofuranosidase</fullName>
        <ecNumber evidence="5">3.2.1.55</ecNumber>
    </recommendedName>
</protein>
<evidence type="ECO:0000256" key="1">
    <source>
        <dbReference type="ARBA" id="ARBA00001462"/>
    </source>
</evidence>
<evidence type="ECO:0000256" key="5">
    <source>
        <dbReference type="ARBA" id="ARBA00012670"/>
    </source>
</evidence>
<dbReference type="InterPro" id="IPR010720">
    <property type="entry name" value="Alpha-L-AF_C"/>
</dbReference>
<dbReference type="Gene3D" id="2.60.40.1180">
    <property type="entry name" value="Golgi alpha-mannosidase II"/>
    <property type="match status" value="1"/>
</dbReference>
<feature type="domain" description="Alpha-L-arabinofuranosidase C-terminal" evidence="9">
    <location>
        <begin position="293"/>
        <end position="469"/>
    </location>
</feature>
<dbReference type="SUPFAM" id="SSF51011">
    <property type="entry name" value="Glycosyl hydrolase domain"/>
    <property type="match status" value="1"/>
</dbReference>
<evidence type="ECO:0000259" key="9">
    <source>
        <dbReference type="SMART" id="SM00813"/>
    </source>
</evidence>
<dbReference type="InterPro" id="IPR017853">
    <property type="entry name" value="GH"/>
</dbReference>
<dbReference type="AlphaFoldDB" id="A0A939BEH8"/>
<evidence type="ECO:0000256" key="7">
    <source>
        <dbReference type="ARBA" id="ARBA00023277"/>
    </source>
</evidence>
<comment type="similarity">
    <text evidence="3">Belongs to the glycosyl hydrolase 51 family.</text>
</comment>
<evidence type="ECO:0000256" key="3">
    <source>
        <dbReference type="ARBA" id="ARBA00007186"/>
    </source>
</evidence>
<dbReference type="PANTHER" id="PTHR43576:SF3">
    <property type="entry name" value="ALPHA-L-ARABINOFURANOSIDASE C"/>
    <property type="match status" value="1"/>
</dbReference>
<dbReference type="EMBL" id="JACJKY010000007">
    <property type="protein sequence ID" value="MBM6920623.1"/>
    <property type="molecule type" value="Genomic_DNA"/>
</dbReference>
<comment type="pathway">
    <text evidence="2">Glycan metabolism.</text>
</comment>
<dbReference type="GO" id="GO:0000272">
    <property type="term" value="P:polysaccharide catabolic process"/>
    <property type="evidence" value="ECO:0007669"/>
    <property type="project" value="TreeGrafter"/>
</dbReference>
<dbReference type="GO" id="GO:0046373">
    <property type="term" value="P:L-arabinose metabolic process"/>
    <property type="evidence" value="ECO:0007669"/>
    <property type="project" value="InterPro"/>
</dbReference>
<dbReference type="Pfam" id="PF22848">
    <property type="entry name" value="ASD1_dom"/>
    <property type="match status" value="1"/>
</dbReference>
<keyword evidence="7" id="KW-0119">Carbohydrate metabolism</keyword>
<comment type="subunit">
    <text evidence="4">Homohexamer; trimer of dimers.</text>
</comment>
<comment type="caution">
    <text evidence="10">The sequence shown here is derived from an EMBL/GenBank/DDBJ whole genome shotgun (WGS) entry which is preliminary data.</text>
</comment>
<dbReference type="RefSeq" id="WP_204445695.1">
    <property type="nucleotide sequence ID" value="NZ_JACJKY010000007.1"/>
</dbReference>
<dbReference type="InterPro" id="IPR013780">
    <property type="entry name" value="Glyco_hydro_b"/>
</dbReference>
<dbReference type="PANTHER" id="PTHR43576">
    <property type="entry name" value="ALPHA-L-ARABINOFURANOSIDASE C-RELATED"/>
    <property type="match status" value="1"/>
</dbReference>
<reference evidence="10" key="2">
    <citation type="journal article" date="2021" name="Sci. Rep.">
        <title>The distribution of antibiotic resistance genes in chicken gut microbiota commensals.</title>
        <authorList>
            <person name="Juricova H."/>
            <person name="Matiasovicova J."/>
            <person name="Kubasova T."/>
            <person name="Cejkova D."/>
            <person name="Rychlik I."/>
        </authorList>
    </citation>
    <scope>NUCLEOTIDE SEQUENCE</scope>
    <source>
        <strain evidence="10">An559</strain>
    </source>
</reference>
<keyword evidence="11" id="KW-1185">Reference proteome</keyword>
<dbReference type="Proteomes" id="UP000774750">
    <property type="component" value="Unassembled WGS sequence"/>
</dbReference>
<evidence type="ECO:0000256" key="4">
    <source>
        <dbReference type="ARBA" id="ARBA00011165"/>
    </source>
</evidence>
<organism evidence="10 11">
    <name type="scientific">Merdimmobilis hominis</name>
    <dbReference type="NCBI Taxonomy" id="2897707"/>
    <lineage>
        <taxon>Bacteria</taxon>
        <taxon>Bacillati</taxon>
        <taxon>Bacillota</taxon>
        <taxon>Clostridia</taxon>
        <taxon>Eubacteriales</taxon>
        <taxon>Oscillospiraceae</taxon>
        <taxon>Merdimmobilis</taxon>
    </lineage>
</organism>
<dbReference type="SUPFAM" id="SSF51445">
    <property type="entry name" value="(Trans)glycosidases"/>
    <property type="match status" value="1"/>
</dbReference>
<evidence type="ECO:0000313" key="11">
    <source>
        <dbReference type="Proteomes" id="UP000774750"/>
    </source>
</evidence>
<proteinExistence type="inferred from homology"/>
<dbReference type="InterPro" id="IPR055235">
    <property type="entry name" value="ASD1_cat"/>
</dbReference>
<evidence type="ECO:0000256" key="8">
    <source>
        <dbReference type="ARBA" id="ARBA00023295"/>
    </source>
</evidence>
<reference evidence="10" key="1">
    <citation type="submission" date="2020-08" db="EMBL/GenBank/DDBJ databases">
        <authorList>
            <person name="Cejkova D."/>
            <person name="Kubasova T."/>
            <person name="Jahodarova E."/>
            <person name="Rychlik I."/>
        </authorList>
    </citation>
    <scope>NUCLEOTIDE SEQUENCE</scope>
    <source>
        <strain evidence="10">An559</strain>
    </source>
</reference>
<gene>
    <name evidence="10" type="ORF">H6A12_05555</name>
</gene>
<keyword evidence="8" id="KW-0326">Glycosidase</keyword>
<evidence type="ECO:0000256" key="6">
    <source>
        <dbReference type="ARBA" id="ARBA00022801"/>
    </source>
</evidence>
<comment type="catalytic activity">
    <reaction evidence="1">
        <text>Hydrolysis of terminal non-reducing alpha-L-arabinofuranoside residues in alpha-L-arabinosides.</text>
        <dbReference type="EC" id="3.2.1.55"/>
    </reaction>
</comment>
<name>A0A939BEH8_9FIRM</name>
<dbReference type="EC" id="3.2.1.55" evidence="5"/>